<evidence type="ECO:0000313" key="7">
    <source>
        <dbReference type="EMBL" id="CAL6044459.1"/>
    </source>
</evidence>
<feature type="coiled-coil region" evidence="2">
    <location>
        <begin position="165"/>
        <end position="199"/>
    </location>
</feature>
<gene>
    <name evidence="6" type="ORF">HINF_LOCUS37171</name>
    <name evidence="4" type="ORF">HINF_LOCUS37863</name>
    <name evidence="5" type="ORF">HINF_LOCUS39133</name>
    <name evidence="7" type="ORF">HINF_LOCUS40569</name>
</gene>
<dbReference type="EMBL" id="CATOUU010000824">
    <property type="protein sequence ID" value="CAI9951488.1"/>
    <property type="molecule type" value="Genomic_DNA"/>
</dbReference>
<evidence type="ECO:0000256" key="1">
    <source>
        <dbReference type="ARBA" id="ARBA00007714"/>
    </source>
</evidence>
<evidence type="ECO:0000256" key="2">
    <source>
        <dbReference type="SAM" id="Coils"/>
    </source>
</evidence>
<feature type="region of interest" description="Disordered" evidence="3">
    <location>
        <begin position="280"/>
        <end position="299"/>
    </location>
</feature>
<dbReference type="AlphaFoldDB" id="A0AA86UUR0"/>
<dbReference type="EMBL" id="CAXDID020000160">
    <property type="protein sequence ID" value="CAL6044459.1"/>
    <property type="molecule type" value="Genomic_DNA"/>
</dbReference>
<evidence type="ECO:0000313" key="8">
    <source>
        <dbReference type="Proteomes" id="UP001642409"/>
    </source>
</evidence>
<dbReference type="GO" id="GO:0007218">
    <property type="term" value="P:neuropeptide signaling pathway"/>
    <property type="evidence" value="ECO:0007669"/>
    <property type="project" value="InterPro"/>
</dbReference>
<evidence type="ECO:0000313" key="5">
    <source>
        <dbReference type="EMBL" id="CAI9951488.1"/>
    </source>
</evidence>
<keyword evidence="8" id="KW-1185">Reference proteome</keyword>
<evidence type="ECO:0000256" key="3">
    <source>
        <dbReference type="SAM" id="MobiDB-lite"/>
    </source>
</evidence>
<dbReference type="EMBL" id="CATOUU010000807">
    <property type="protein sequence ID" value="CAI9950218.1"/>
    <property type="molecule type" value="Genomic_DNA"/>
</dbReference>
<dbReference type="GO" id="GO:0005184">
    <property type="term" value="F:neuropeptide hormone activity"/>
    <property type="evidence" value="ECO:0007669"/>
    <property type="project" value="InterPro"/>
</dbReference>
<keyword evidence="2" id="KW-0175">Coiled coil</keyword>
<evidence type="ECO:0000313" key="6">
    <source>
        <dbReference type="EMBL" id="CAL6038026.1"/>
    </source>
</evidence>
<dbReference type="Proteomes" id="UP001642409">
    <property type="component" value="Unassembled WGS sequence"/>
</dbReference>
<proteinExistence type="inferred from homology"/>
<organism evidence="4">
    <name type="scientific">Hexamita inflata</name>
    <dbReference type="NCBI Taxonomy" id="28002"/>
    <lineage>
        <taxon>Eukaryota</taxon>
        <taxon>Metamonada</taxon>
        <taxon>Diplomonadida</taxon>
        <taxon>Hexamitidae</taxon>
        <taxon>Hexamitinae</taxon>
        <taxon>Hexamita</taxon>
    </lineage>
</organism>
<dbReference type="InterPro" id="IPR001484">
    <property type="entry name" value="Pyrokinin_CS"/>
</dbReference>
<dbReference type="PROSITE" id="PS00539">
    <property type="entry name" value="PYROKININ"/>
    <property type="match status" value="1"/>
</dbReference>
<protein>
    <submittedName>
        <fullName evidence="4">Conserved site</fullName>
    </submittedName>
    <submittedName>
        <fullName evidence="6">Pyrokinin</fullName>
    </submittedName>
</protein>
<comment type="caution">
    <text evidence="4">The sequence shown here is derived from an EMBL/GenBank/DDBJ whole genome shotgun (WGS) entry which is preliminary data.</text>
</comment>
<accession>A0AA86UUR0</accession>
<dbReference type="EMBL" id="CAXDID020000138">
    <property type="protein sequence ID" value="CAL6038026.1"/>
    <property type="molecule type" value="Genomic_DNA"/>
</dbReference>
<name>A0AA86UUR0_9EUKA</name>
<reference evidence="6 8" key="2">
    <citation type="submission" date="2024-07" db="EMBL/GenBank/DDBJ databases">
        <authorList>
            <person name="Akdeniz Z."/>
        </authorList>
    </citation>
    <scope>NUCLEOTIDE SEQUENCE [LARGE SCALE GENOMIC DNA]</scope>
</reference>
<reference evidence="4" key="1">
    <citation type="submission" date="2023-06" db="EMBL/GenBank/DDBJ databases">
        <authorList>
            <person name="Kurt Z."/>
        </authorList>
    </citation>
    <scope>NUCLEOTIDE SEQUENCE</scope>
</reference>
<comment type="similarity">
    <text evidence="1">Belongs to the pyrokinin family.</text>
</comment>
<sequence length="299" mass="34554">MLIDQILQQILKHLNDVIRLDPLTQYNMLRIQIFGIQAQIKERSQDADILVVLEQFATLNIEFILKLQKSEGFRIQDDKIIALLRQILQHAKPSNLQLSYNPPEVKKEDTSVKQLVQQQLIPIQKQLDEVNVFQQAQKETMFDVAKLLADLNQKYQTLLQSATPQKQDLSMYNELKAEIQTLKNENESLRNEVENLKNTNSVYPNTPVKIGTVAKTEPIRNTFLTQSEVTNLNQRINSGKQTFGHKTNDVRPQGALSHEIQERKEQFMLKFKQETKVSTPVSKRTKISNEQHFGPRLGE</sequence>
<evidence type="ECO:0000313" key="4">
    <source>
        <dbReference type="EMBL" id="CAI9950218.1"/>
    </source>
</evidence>